<keyword evidence="3" id="KW-1185">Reference proteome</keyword>
<proteinExistence type="predicted"/>
<accession>G2T271</accession>
<dbReference type="KEGG" id="rho:RHOM_04470"/>
<dbReference type="Proteomes" id="UP000008178">
    <property type="component" value="Chromosome"/>
</dbReference>
<organism evidence="2 3">
    <name type="scientific">Roseburia hominis (strain DSM 16839 / JCM 17582 / NCIMB 14029 / A2-183)</name>
    <dbReference type="NCBI Taxonomy" id="585394"/>
    <lineage>
        <taxon>Bacteria</taxon>
        <taxon>Bacillati</taxon>
        <taxon>Bacillota</taxon>
        <taxon>Clostridia</taxon>
        <taxon>Lachnospirales</taxon>
        <taxon>Lachnospiraceae</taxon>
        <taxon>Roseburia</taxon>
    </lineage>
</organism>
<feature type="transmembrane region" description="Helical" evidence="1">
    <location>
        <begin position="191"/>
        <end position="216"/>
    </location>
</feature>
<protein>
    <submittedName>
        <fullName evidence="2">Uncharacterized protein</fullName>
    </submittedName>
</protein>
<dbReference type="HOGENOM" id="CLU_760282_0_0_9"/>
<evidence type="ECO:0000313" key="2">
    <source>
        <dbReference type="EMBL" id="AEN96016.1"/>
    </source>
</evidence>
<reference evidence="2 3" key="1">
    <citation type="journal article" date="2015" name="Genome Announc.">
        <title>Complete genome sequence of the human gut symbiont Roseburia hominis.</title>
        <authorList>
            <person name="Travis A.J."/>
            <person name="Kelly D."/>
            <person name="Flint H.J."/>
            <person name="Aminov R.I."/>
        </authorList>
    </citation>
    <scope>NUCLEOTIDE SEQUENCE [LARGE SCALE GENOMIC DNA]</scope>
    <source>
        <strain evidence="3">DSM 16839 / JCM 17582 / NCIMB 14029 / A2-183</strain>
    </source>
</reference>
<keyword evidence="1" id="KW-0472">Membrane</keyword>
<keyword evidence="1" id="KW-0812">Transmembrane</keyword>
<evidence type="ECO:0000256" key="1">
    <source>
        <dbReference type="SAM" id="Phobius"/>
    </source>
</evidence>
<dbReference type="STRING" id="585394.RHOM_04470"/>
<dbReference type="eggNOG" id="ENOG502Z960">
    <property type="taxonomic scope" value="Bacteria"/>
</dbReference>
<keyword evidence="1" id="KW-1133">Transmembrane helix</keyword>
<evidence type="ECO:0000313" key="3">
    <source>
        <dbReference type="Proteomes" id="UP000008178"/>
    </source>
</evidence>
<feature type="transmembrane region" description="Helical" evidence="1">
    <location>
        <begin position="41"/>
        <end position="65"/>
    </location>
</feature>
<dbReference type="EMBL" id="CP003040">
    <property type="protein sequence ID" value="AEN96016.1"/>
    <property type="molecule type" value="Genomic_DNA"/>
</dbReference>
<gene>
    <name evidence="2" type="ordered locus">RHOM_04470</name>
</gene>
<dbReference type="AlphaFoldDB" id="G2T271"/>
<dbReference type="Pfam" id="PF20456">
    <property type="entry name" value="DUF6709"/>
    <property type="match status" value="1"/>
</dbReference>
<sequence>MLFFPMFLETQQNTAKDLTPMPDQFEHYITKNIKAFYKRRLLTPILYLIFLLVLWFVLSLSAPLFPDTLDAPDTLESTYRRHEEYISATLSDLKFTGYTQSFLGHISGYYYYTMRNDECIIVLLSPNTSEQGLPEIPQVSVRAKILHGSENFDELLNHLASDLNWTENGIHNKVSQYVLSEPDYNLLGNTLLYVVFFATGSYALICIVFFILYICFPILSPACQDLALFGNPKKLLEQAEDELATLPQLATEDMFITEHFFIETSVYGNAIVPIDEIIWIYKYSTLHKFFWYHFSISYTLHISANRHLYIQCPKNIKSDIDGIIDYLAEANHNILVGFSEANRLKVQEIQGTPMHFEKFIAILKKRV</sequence>
<dbReference type="InterPro" id="IPR046555">
    <property type="entry name" value="DUF6709"/>
</dbReference>
<name>G2T271_ROSHA</name>